<dbReference type="Pfam" id="PF00827">
    <property type="entry name" value="Ribosomal_L15e"/>
    <property type="match status" value="1"/>
</dbReference>
<evidence type="ECO:0000313" key="8">
    <source>
        <dbReference type="Proteomes" id="UP000011518"/>
    </source>
</evidence>
<dbReference type="SUPFAM" id="SSF54189">
    <property type="entry name" value="Ribosomal proteins S24e, L23 and L15e"/>
    <property type="match status" value="1"/>
</dbReference>
<evidence type="ECO:0000256" key="1">
    <source>
        <dbReference type="ARBA" id="ARBA00006857"/>
    </source>
</evidence>
<comment type="subunit">
    <text evidence="5">Component of the large ribosomal subunit. Interacts with IFIT1 (via TPR repeats 1-4).</text>
</comment>
<evidence type="ECO:0000313" key="7">
    <source>
        <dbReference type="EMBL" id="ELW69418.1"/>
    </source>
</evidence>
<dbReference type="Gene3D" id="3.40.1120.10">
    <property type="entry name" value="Ribosomal protein l15e"/>
    <property type="match status" value="1"/>
</dbReference>
<accession>L9L372</accession>
<dbReference type="SMART" id="SM01384">
    <property type="entry name" value="Ribosomal_L15e"/>
    <property type="match status" value="1"/>
</dbReference>
<dbReference type="Proteomes" id="UP000011518">
    <property type="component" value="Unassembled WGS sequence"/>
</dbReference>
<proteinExistence type="inferred from homology"/>
<evidence type="ECO:0000256" key="3">
    <source>
        <dbReference type="ARBA" id="ARBA00023274"/>
    </source>
</evidence>
<reference evidence="8" key="1">
    <citation type="submission" date="2012-07" db="EMBL/GenBank/DDBJ databases">
        <title>Genome of the Chinese tree shrew, a rising model animal genetically related to primates.</title>
        <authorList>
            <person name="Zhang G."/>
            <person name="Fan Y."/>
            <person name="Yao Y."/>
            <person name="Huang Z."/>
        </authorList>
    </citation>
    <scope>NUCLEOTIDE SEQUENCE [LARGE SCALE GENOMIC DNA]</scope>
</reference>
<dbReference type="PANTHER" id="PTHR11847:SF4">
    <property type="entry name" value="LARGE RIBOSOMAL SUBUNIT PROTEIN EL15"/>
    <property type="match status" value="1"/>
</dbReference>
<dbReference type="InterPro" id="IPR000439">
    <property type="entry name" value="Ribosomal_eL15"/>
</dbReference>
<evidence type="ECO:0000256" key="2">
    <source>
        <dbReference type="ARBA" id="ARBA00022980"/>
    </source>
</evidence>
<evidence type="ECO:0000256" key="4">
    <source>
        <dbReference type="ARBA" id="ARBA00034092"/>
    </source>
</evidence>
<comment type="similarity">
    <text evidence="1 6">Belongs to the eukaryotic ribosomal protein eL15 family.</text>
</comment>
<sequence length="159" mass="17717">MRFLLRVRCWGYGVEAANAQSPKVQPMASLSIMVLTNSSVLKASSLLQKSKEDTTVGFRVLNFYRVGEDSTYKFFEVILIDPFHKTIRRNPDTQWITKPVHKHREMHGLTSAGHKSRGLGKGHKFQHAIGGSSLQPGEGAILSSSTITVNIRNVCKIHT</sequence>
<dbReference type="InterPro" id="IPR024794">
    <property type="entry name" value="Rbsml_eL15_core_dom_sf"/>
</dbReference>
<dbReference type="AlphaFoldDB" id="L9L372"/>
<dbReference type="InterPro" id="IPR012678">
    <property type="entry name" value="Ribosomal_uL23/eL15/eS24_sf"/>
</dbReference>
<name>L9L372_TUPCH</name>
<dbReference type="GO" id="GO:0003735">
    <property type="term" value="F:structural constituent of ribosome"/>
    <property type="evidence" value="ECO:0007669"/>
    <property type="project" value="InterPro"/>
</dbReference>
<protein>
    <recommendedName>
        <fullName evidence="6">Ribosomal protein L15</fullName>
    </recommendedName>
</protein>
<dbReference type="InParanoid" id="L9L372"/>
<dbReference type="STRING" id="246437.L9L372"/>
<evidence type="ECO:0000256" key="5">
    <source>
        <dbReference type="ARBA" id="ARBA00046623"/>
    </source>
</evidence>
<keyword evidence="3 6" id="KW-0687">Ribonucleoprotein</keyword>
<evidence type="ECO:0000256" key="6">
    <source>
        <dbReference type="RuleBase" id="RU000663"/>
    </source>
</evidence>
<keyword evidence="2 6" id="KW-0689">Ribosomal protein</keyword>
<organism evidence="7 8">
    <name type="scientific">Tupaia chinensis</name>
    <name type="common">Chinese tree shrew</name>
    <name type="synonym">Tupaia belangeri chinensis</name>
    <dbReference type="NCBI Taxonomy" id="246437"/>
    <lineage>
        <taxon>Eukaryota</taxon>
        <taxon>Metazoa</taxon>
        <taxon>Chordata</taxon>
        <taxon>Craniata</taxon>
        <taxon>Vertebrata</taxon>
        <taxon>Euteleostomi</taxon>
        <taxon>Mammalia</taxon>
        <taxon>Eutheria</taxon>
        <taxon>Euarchontoglires</taxon>
        <taxon>Scandentia</taxon>
        <taxon>Tupaiidae</taxon>
        <taxon>Tupaia</taxon>
    </lineage>
</organism>
<gene>
    <name evidence="7" type="ORF">TREES_T100016782</name>
</gene>
<comment type="function">
    <text evidence="4">Component of the large ribosomal subunit. The ribosome is a large ribonucleoprotein complex responsible for the synthesis of proteins in the cell.</text>
</comment>
<dbReference type="PANTHER" id="PTHR11847">
    <property type="entry name" value="RIBOSOMAL PROTEIN L15"/>
    <property type="match status" value="1"/>
</dbReference>
<dbReference type="GO" id="GO:0022625">
    <property type="term" value="C:cytosolic large ribosomal subunit"/>
    <property type="evidence" value="ECO:0007669"/>
    <property type="project" value="TreeGrafter"/>
</dbReference>
<keyword evidence="8" id="KW-1185">Reference proteome</keyword>
<reference evidence="8" key="2">
    <citation type="journal article" date="2013" name="Nat. Commun.">
        <title>Genome of the Chinese tree shrew.</title>
        <authorList>
            <person name="Fan Y."/>
            <person name="Huang Z.Y."/>
            <person name="Cao C.C."/>
            <person name="Chen C.S."/>
            <person name="Chen Y.X."/>
            <person name="Fan D.D."/>
            <person name="He J."/>
            <person name="Hou H.L."/>
            <person name="Hu L."/>
            <person name="Hu X.T."/>
            <person name="Jiang X.T."/>
            <person name="Lai R."/>
            <person name="Lang Y.S."/>
            <person name="Liang B."/>
            <person name="Liao S.G."/>
            <person name="Mu D."/>
            <person name="Ma Y.Y."/>
            <person name="Niu Y.Y."/>
            <person name="Sun X.Q."/>
            <person name="Xia J.Q."/>
            <person name="Xiao J."/>
            <person name="Xiong Z.Q."/>
            <person name="Xu L."/>
            <person name="Yang L."/>
            <person name="Zhang Y."/>
            <person name="Zhao W."/>
            <person name="Zhao X.D."/>
            <person name="Zheng Y.T."/>
            <person name="Zhou J.M."/>
            <person name="Zhu Y.B."/>
            <person name="Zhang G.J."/>
            <person name="Wang J."/>
            <person name="Yao Y.G."/>
        </authorList>
    </citation>
    <scope>NUCLEOTIDE SEQUENCE [LARGE SCALE GENOMIC DNA]</scope>
</reference>
<dbReference type="GO" id="GO:0002181">
    <property type="term" value="P:cytoplasmic translation"/>
    <property type="evidence" value="ECO:0007669"/>
    <property type="project" value="TreeGrafter"/>
</dbReference>
<dbReference type="EMBL" id="KB320530">
    <property type="protein sequence ID" value="ELW69418.1"/>
    <property type="molecule type" value="Genomic_DNA"/>
</dbReference>
<dbReference type="GO" id="GO:0003723">
    <property type="term" value="F:RNA binding"/>
    <property type="evidence" value="ECO:0007669"/>
    <property type="project" value="TreeGrafter"/>
</dbReference>